<evidence type="ECO:0000256" key="3">
    <source>
        <dbReference type="ARBA" id="ARBA00022692"/>
    </source>
</evidence>
<gene>
    <name evidence="10" type="ORF">METHB2_710017</name>
</gene>
<evidence type="ECO:0000256" key="2">
    <source>
        <dbReference type="ARBA" id="ARBA00022475"/>
    </source>
</evidence>
<evidence type="ECO:0000256" key="1">
    <source>
        <dbReference type="ARBA" id="ARBA00004651"/>
    </source>
</evidence>
<evidence type="ECO:0000313" key="10">
    <source>
        <dbReference type="EMBL" id="CAA9892543.1"/>
    </source>
</evidence>
<dbReference type="PANTHER" id="PTHR32309">
    <property type="entry name" value="TYROSINE-PROTEIN KINASE"/>
    <property type="match status" value="1"/>
</dbReference>
<dbReference type="InterPro" id="IPR032807">
    <property type="entry name" value="GNVR"/>
</dbReference>
<dbReference type="AlphaFoldDB" id="A0A8S0XIK8"/>
<dbReference type="InterPro" id="IPR050445">
    <property type="entry name" value="Bact_polysacc_biosynth/exp"/>
</dbReference>
<evidence type="ECO:0000256" key="4">
    <source>
        <dbReference type="ARBA" id="ARBA00022989"/>
    </source>
</evidence>
<organism evidence="10 11">
    <name type="scientific">Candidatus Methylobacter favarea</name>
    <dbReference type="NCBI Taxonomy" id="2707345"/>
    <lineage>
        <taxon>Bacteria</taxon>
        <taxon>Pseudomonadati</taxon>
        <taxon>Pseudomonadota</taxon>
        <taxon>Gammaproteobacteria</taxon>
        <taxon>Methylococcales</taxon>
        <taxon>Methylococcaceae</taxon>
        <taxon>Methylobacter</taxon>
    </lineage>
</organism>
<keyword evidence="5 7" id="KW-0472">Membrane</keyword>
<accession>A0A8S0XIK8</accession>
<reference evidence="10 11" key="1">
    <citation type="submission" date="2020-02" db="EMBL/GenBank/DDBJ databases">
        <authorList>
            <person name="Hogendoorn C."/>
        </authorList>
    </citation>
    <scope>NUCLEOTIDE SEQUENCE [LARGE SCALE GENOMIC DNA]</scope>
    <source>
        <strain evidence="10">METHB21</strain>
    </source>
</reference>
<feature type="coiled-coil region" evidence="6">
    <location>
        <begin position="345"/>
        <end position="372"/>
    </location>
</feature>
<proteinExistence type="predicted"/>
<evidence type="ECO:0000313" key="11">
    <source>
        <dbReference type="Proteomes" id="UP000494216"/>
    </source>
</evidence>
<evidence type="ECO:0000259" key="8">
    <source>
        <dbReference type="Pfam" id="PF02706"/>
    </source>
</evidence>
<keyword evidence="4 7" id="KW-1133">Transmembrane helix</keyword>
<dbReference type="InterPro" id="IPR003856">
    <property type="entry name" value="LPS_length_determ_N"/>
</dbReference>
<dbReference type="PANTHER" id="PTHR32309:SF13">
    <property type="entry name" value="FERRIC ENTEROBACTIN TRANSPORT PROTEIN FEPE"/>
    <property type="match status" value="1"/>
</dbReference>
<evidence type="ECO:0000256" key="7">
    <source>
        <dbReference type="SAM" id="Phobius"/>
    </source>
</evidence>
<dbReference type="GO" id="GO:0005886">
    <property type="term" value="C:plasma membrane"/>
    <property type="evidence" value="ECO:0007669"/>
    <property type="project" value="UniProtKB-SubCell"/>
</dbReference>
<comment type="caution">
    <text evidence="10">The sequence shown here is derived from an EMBL/GenBank/DDBJ whole genome shotgun (WGS) entry which is preliminary data.</text>
</comment>
<comment type="subcellular location">
    <subcellularLocation>
        <location evidence="1">Cell membrane</location>
        <topology evidence="1">Multi-pass membrane protein</topology>
    </subcellularLocation>
</comment>
<dbReference type="Pfam" id="PF13807">
    <property type="entry name" value="GNVR"/>
    <property type="match status" value="1"/>
</dbReference>
<dbReference type="EMBL" id="CADCXN010000104">
    <property type="protein sequence ID" value="CAA9892543.1"/>
    <property type="molecule type" value="Genomic_DNA"/>
</dbReference>
<evidence type="ECO:0000256" key="6">
    <source>
        <dbReference type="SAM" id="Coils"/>
    </source>
</evidence>
<dbReference type="Proteomes" id="UP000494216">
    <property type="component" value="Unassembled WGS sequence"/>
</dbReference>
<dbReference type="Pfam" id="PF02706">
    <property type="entry name" value="Wzz"/>
    <property type="match status" value="1"/>
</dbReference>
<feature type="domain" description="Tyrosine-protein kinase G-rich" evidence="9">
    <location>
        <begin position="354"/>
        <end position="425"/>
    </location>
</feature>
<protein>
    <submittedName>
        <fullName evidence="10">Chain length determinant protein EpsF</fullName>
    </submittedName>
</protein>
<keyword evidence="2" id="KW-1003">Cell membrane</keyword>
<keyword evidence="3 7" id="KW-0812">Transmembrane</keyword>
<feature type="transmembrane region" description="Helical" evidence="7">
    <location>
        <begin position="408"/>
        <end position="429"/>
    </location>
</feature>
<feature type="domain" description="Polysaccharide chain length determinant N-terminal" evidence="8">
    <location>
        <begin position="2"/>
        <end position="88"/>
    </location>
</feature>
<keyword evidence="11" id="KW-1185">Reference proteome</keyword>
<evidence type="ECO:0000256" key="5">
    <source>
        <dbReference type="ARBA" id="ARBA00023136"/>
    </source>
</evidence>
<dbReference type="NCBIfam" id="TIGR03017">
    <property type="entry name" value="EpsF"/>
    <property type="match status" value="1"/>
</dbReference>
<dbReference type="GO" id="GO:0004713">
    <property type="term" value="F:protein tyrosine kinase activity"/>
    <property type="evidence" value="ECO:0007669"/>
    <property type="project" value="TreeGrafter"/>
</dbReference>
<sequence length="472" mass="52419">MSLQQLFIILWCRKILIIACLSVTVVTALIASLLMAKQYVATTTLVLDQRGIDPITGSVLPTPLLTGYMATQMDVIKSHNVALKVVNALKLAENKQTQTAFEESKQSGDIRDWLADSLLQKLEVIPSKESSIIHITFSAKDPELSARTVNAFAQAYIQTTVELKVQPAKQNADWFEIQLASLRQQMEDAYEKLSAFQQEHGIVMTKDSDHLDLEDARLSEIARQLVESQGRTYELISRKNQLAEALAGKESFESLQEILTNSFVQQLKADLARAEAKFAELAERVDRKHPEYLQAQAEVTSLRKKIKSEISTVLNGISSSVAASKQHDNSLAASLAEQKSKVLELKKQHDQIAVLDRQVENTRKAYDTAMQRAVQTRMESETNQTNIALLNPALPPKYASKPNVKLNLLLSAILGFILGTGIALIIELFDRRIRSATDITESLGLPVFGIVQSPQQHKKLLGPWRLAKGALS</sequence>
<keyword evidence="6" id="KW-0175">Coiled coil</keyword>
<name>A0A8S0XIK8_9GAMM</name>
<evidence type="ECO:0000259" key="9">
    <source>
        <dbReference type="Pfam" id="PF13807"/>
    </source>
</evidence>
<dbReference type="InterPro" id="IPR017468">
    <property type="entry name" value="Chain_len_reg_EpsF"/>
</dbReference>
<feature type="transmembrane region" description="Helical" evidence="7">
    <location>
        <begin position="15"/>
        <end position="36"/>
    </location>
</feature>
<dbReference type="RefSeq" id="WP_174627302.1">
    <property type="nucleotide sequence ID" value="NZ_CADCXN010000104.1"/>
</dbReference>